<sequence length="182" mass="21174">MADYLNDGPEDEFVSKTQLKKQMDALQDLGRELLELSNDKLKKIDLPEDLADALREYKRISSHGAKKRQEQYIGRLMRDIDPEPIRAYLAIGKGESAAHTGWLHQVERWRERLLEDDKTLPAFVDEFPQADVQQLRNLIRNARKEKLEARPPKFFRQLFQAIKDIIPEPAIPGARQAEENEE</sequence>
<dbReference type="GO" id="GO:1902626">
    <property type="term" value="P:assembly of large subunit precursor of preribosome"/>
    <property type="evidence" value="ECO:0007669"/>
    <property type="project" value="UniProtKB-UniRule"/>
</dbReference>
<dbReference type="AlphaFoldDB" id="A0A4R7AV70"/>
<keyword evidence="4 5" id="KW-0694">RNA-binding</keyword>
<dbReference type="SUPFAM" id="SSF158710">
    <property type="entry name" value="PSPTO4464-like"/>
    <property type="match status" value="1"/>
</dbReference>
<dbReference type="NCBIfam" id="NF003593">
    <property type="entry name" value="PRK05255.1-1"/>
    <property type="match status" value="1"/>
</dbReference>
<dbReference type="PIRSF" id="PIRSF016183">
    <property type="entry name" value="UCP016183"/>
    <property type="match status" value="1"/>
</dbReference>
<keyword evidence="2 5" id="KW-0690">Ribosome biogenesis</keyword>
<evidence type="ECO:0000313" key="7">
    <source>
        <dbReference type="Proteomes" id="UP000295611"/>
    </source>
</evidence>
<evidence type="ECO:0000256" key="2">
    <source>
        <dbReference type="ARBA" id="ARBA00022517"/>
    </source>
</evidence>
<name>A0A4R7AV70_9NEIS</name>
<protein>
    <recommendedName>
        <fullName evidence="5">Dual-action ribosomal maturation protein DarP</fullName>
    </recommendedName>
    <alternativeName>
        <fullName evidence="5">Large ribosomal subunit assembly factor DarP</fullName>
    </alternativeName>
</protein>
<comment type="subcellular location">
    <subcellularLocation>
        <location evidence="5">Cytoplasm</location>
    </subcellularLocation>
    <text evidence="5">Associates with late stage pre-50S ribosomal subunits.</text>
</comment>
<dbReference type="EMBL" id="SNZP01000022">
    <property type="protein sequence ID" value="TDR70632.1"/>
    <property type="molecule type" value="Genomic_DNA"/>
</dbReference>
<dbReference type="Pfam" id="PF04751">
    <property type="entry name" value="DarP"/>
    <property type="match status" value="1"/>
</dbReference>
<comment type="similarity">
    <text evidence="5">Belongs to the DarP family.</text>
</comment>
<dbReference type="RefSeq" id="WP_133684207.1">
    <property type="nucleotide sequence ID" value="NZ_SNZP01000022.1"/>
</dbReference>
<evidence type="ECO:0000256" key="1">
    <source>
        <dbReference type="ARBA" id="ARBA00022490"/>
    </source>
</evidence>
<reference evidence="6 7" key="1">
    <citation type="submission" date="2019-03" db="EMBL/GenBank/DDBJ databases">
        <title>Genomic Encyclopedia of Type Strains, Phase III (KMG-III): the genomes of soil and plant-associated and newly described type strains.</title>
        <authorList>
            <person name="Whitman W."/>
        </authorList>
    </citation>
    <scope>NUCLEOTIDE SEQUENCE [LARGE SCALE GENOMIC DNA]</scope>
    <source>
        <strain evidence="6 7">CECT 8976</strain>
    </source>
</reference>
<evidence type="ECO:0000313" key="6">
    <source>
        <dbReference type="EMBL" id="TDR70632.1"/>
    </source>
</evidence>
<dbReference type="InterPro" id="IPR006839">
    <property type="entry name" value="DarP"/>
</dbReference>
<dbReference type="Proteomes" id="UP000295611">
    <property type="component" value="Unassembled WGS sequence"/>
</dbReference>
<accession>A0A4R7AV70</accession>
<keyword evidence="3 5" id="KW-0699">rRNA-binding</keyword>
<proteinExistence type="inferred from homology"/>
<organism evidence="6 7">
    <name type="scientific">Paludibacterium purpuratum</name>
    <dbReference type="NCBI Taxonomy" id="1144873"/>
    <lineage>
        <taxon>Bacteria</taxon>
        <taxon>Pseudomonadati</taxon>
        <taxon>Pseudomonadota</taxon>
        <taxon>Betaproteobacteria</taxon>
        <taxon>Neisseriales</taxon>
        <taxon>Chromobacteriaceae</taxon>
        <taxon>Paludibacterium</taxon>
    </lineage>
</organism>
<keyword evidence="1 5" id="KW-0963">Cytoplasm</keyword>
<evidence type="ECO:0000256" key="3">
    <source>
        <dbReference type="ARBA" id="ARBA00022730"/>
    </source>
</evidence>
<dbReference type="Gene3D" id="1.10.60.30">
    <property type="entry name" value="PSPTO4464-like domains"/>
    <property type="match status" value="2"/>
</dbReference>
<dbReference type="GO" id="GO:0019843">
    <property type="term" value="F:rRNA binding"/>
    <property type="evidence" value="ECO:0007669"/>
    <property type="project" value="UniProtKB-UniRule"/>
</dbReference>
<comment type="function">
    <text evidence="5">Member of a network of 50S ribosomal subunit biogenesis factors which assembles along the 30S-50S interface, preventing incorrect 23S rRNA structures from forming. Promotes peptidyl transferase center (PTC) maturation.</text>
</comment>
<keyword evidence="7" id="KW-1185">Reference proteome</keyword>
<evidence type="ECO:0000256" key="4">
    <source>
        <dbReference type="ARBA" id="ARBA00022884"/>
    </source>
</evidence>
<comment type="caution">
    <text evidence="6">The sequence shown here is derived from an EMBL/GenBank/DDBJ whole genome shotgun (WGS) entry which is preliminary data.</text>
</comment>
<dbReference type="GO" id="GO:0043022">
    <property type="term" value="F:ribosome binding"/>
    <property type="evidence" value="ECO:0007669"/>
    <property type="project" value="UniProtKB-UniRule"/>
</dbReference>
<gene>
    <name evidence="5" type="primary">darP</name>
    <name evidence="6" type="ORF">DFP86_12234</name>
</gene>
<dbReference type="PANTHER" id="PTHR38101:SF1">
    <property type="entry name" value="UPF0307 PROTEIN YJGA"/>
    <property type="match status" value="1"/>
</dbReference>
<evidence type="ECO:0000256" key="5">
    <source>
        <dbReference type="HAMAP-Rule" id="MF_00765"/>
    </source>
</evidence>
<dbReference type="CDD" id="cd16331">
    <property type="entry name" value="YjgA-like"/>
    <property type="match status" value="1"/>
</dbReference>
<dbReference type="HAMAP" id="MF_00765">
    <property type="entry name" value="DarP"/>
    <property type="match status" value="1"/>
</dbReference>
<dbReference type="InterPro" id="IPR023153">
    <property type="entry name" value="DarP_sf"/>
</dbReference>
<dbReference type="PANTHER" id="PTHR38101">
    <property type="entry name" value="UPF0307 PROTEIN YJGA"/>
    <property type="match status" value="1"/>
</dbReference>
<dbReference type="OrthoDB" id="5293604at2"/>
<dbReference type="GO" id="GO:0005829">
    <property type="term" value="C:cytosol"/>
    <property type="evidence" value="ECO:0007669"/>
    <property type="project" value="TreeGrafter"/>
</dbReference>